<evidence type="ECO:0000313" key="3">
    <source>
        <dbReference type="Proteomes" id="UP001158049"/>
    </source>
</evidence>
<keyword evidence="3" id="KW-1185">Reference proteome</keyword>
<proteinExistence type="predicted"/>
<gene>
    <name evidence="2" type="ORF">SAMN06295970_109132</name>
</gene>
<dbReference type="EMBL" id="FXUL01000009">
    <property type="protein sequence ID" value="SMP63736.1"/>
    <property type="molecule type" value="Genomic_DNA"/>
</dbReference>
<organism evidence="2 3">
    <name type="scientific">Noviherbaspirillum suwonense</name>
    <dbReference type="NCBI Taxonomy" id="1224511"/>
    <lineage>
        <taxon>Bacteria</taxon>
        <taxon>Pseudomonadati</taxon>
        <taxon>Pseudomonadota</taxon>
        <taxon>Betaproteobacteria</taxon>
        <taxon>Burkholderiales</taxon>
        <taxon>Oxalobacteraceae</taxon>
        <taxon>Noviherbaspirillum</taxon>
    </lineage>
</organism>
<sequence length="372" mass="40031">MSNPPFQDPSRTSRSQTGRSELRRPTQALALAATLLCIYPVFSVAQDRLVMGGDAGDLPSLPGEARGEEADAVNVDTGSIGLTDRSFDNVMGVRLDGYQELAPAVVLEKGWLVSRKLGIGGVYTVQSGSSELVLNGVYAPRRDVRIQISASQMRMNGVMASLGGVDETLVQTSLLTSIRKQWSKSRVRPEAGFTVFTARAGGPGQRDVTATGIEMGTLAGYMLKLAAMPMVRTRFEVSYQAESTIYDNAFAAQWRDRQASASVNYSQGFDDCSMLHGRFTTGPGLSRADLRYEKGAFSVGFLQTRSEDYADRMVQFTYSLALDGRSRSAATCDTDPASPAPFRAIVDAATARPSYLPTEPLTRAVSASDAPS</sequence>
<evidence type="ECO:0000313" key="2">
    <source>
        <dbReference type="EMBL" id="SMP63736.1"/>
    </source>
</evidence>
<evidence type="ECO:0008006" key="4">
    <source>
        <dbReference type="Google" id="ProtNLM"/>
    </source>
</evidence>
<comment type="caution">
    <text evidence="2">The sequence shown here is derived from an EMBL/GenBank/DDBJ whole genome shotgun (WGS) entry which is preliminary data.</text>
</comment>
<name>A0ABY1QA42_9BURK</name>
<feature type="region of interest" description="Disordered" evidence="1">
    <location>
        <begin position="1"/>
        <end position="23"/>
    </location>
</feature>
<feature type="compositionally biased region" description="Polar residues" evidence="1">
    <location>
        <begin position="1"/>
        <end position="19"/>
    </location>
</feature>
<protein>
    <recommendedName>
        <fullName evidence="4">Haemolysin activator HlyB C-terminal domain-containing protein</fullName>
    </recommendedName>
</protein>
<accession>A0ABY1QA42</accession>
<dbReference type="Proteomes" id="UP001158049">
    <property type="component" value="Unassembled WGS sequence"/>
</dbReference>
<reference evidence="2 3" key="1">
    <citation type="submission" date="2017-05" db="EMBL/GenBank/DDBJ databases">
        <authorList>
            <person name="Varghese N."/>
            <person name="Submissions S."/>
        </authorList>
    </citation>
    <scope>NUCLEOTIDE SEQUENCE [LARGE SCALE GENOMIC DNA]</scope>
    <source>
        <strain evidence="2 3">DSM 26001</strain>
    </source>
</reference>
<evidence type="ECO:0000256" key="1">
    <source>
        <dbReference type="SAM" id="MobiDB-lite"/>
    </source>
</evidence>
<dbReference type="RefSeq" id="WP_283442805.1">
    <property type="nucleotide sequence ID" value="NZ_FXUL01000009.1"/>
</dbReference>